<keyword evidence="3" id="KW-1185">Reference proteome</keyword>
<evidence type="ECO:0000313" key="3">
    <source>
        <dbReference type="Proteomes" id="UP001176521"/>
    </source>
</evidence>
<feature type="signal peptide" evidence="1">
    <location>
        <begin position="1"/>
        <end position="28"/>
    </location>
</feature>
<protein>
    <recommendedName>
        <fullName evidence="4">Dickkopf N-terminal cysteine-rich domain-containing protein</fullName>
    </recommendedName>
</protein>
<evidence type="ECO:0000313" key="2">
    <source>
        <dbReference type="EMBL" id="KAK0528538.1"/>
    </source>
</evidence>
<gene>
    <name evidence="2" type="ORF">OC842_004530</name>
</gene>
<organism evidence="2 3">
    <name type="scientific">Tilletia horrida</name>
    <dbReference type="NCBI Taxonomy" id="155126"/>
    <lineage>
        <taxon>Eukaryota</taxon>
        <taxon>Fungi</taxon>
        <taxon>Dikarya</taxon>
        <taxon>Basidiomycota</taxon>
        <taxon>Ustilaginomycotina</taxon>
        <taxon>Exobasidiomycetes</taxon>
        <taxon>Tilletiales</taxon>
        <taxon>Tilletiaceae</taxon>
        <taxon>Tilletia</taxon>
    </lineage>
</organism>
<name>A0AAN6GAX9_9BASI</name>
<evidence type="ECO:0008006" key="4">
    <source>
        <dbReference type="Google" id="ProtNLM"/>
    </source>
</evidence>
<keyword evidence="1" id="KW-0732">Signal</keyword>
<reference evidence="2" key="1">
    <citation type="journal article" date="2023" name="PhytoFront">
        <title>Draft Genome Resources of Seven Strains of Tilletia horrida, Causal Agent of Kernel Smut of Rice.</title>
        <authorList>
            <person name="Khanal S."/>
            <person name="Antony Babu S."/>
            <person name="Zhou X.G."/>
        </authorList>
    </citation>
    <scope>NUCLEOTIDE SEQUENCE</scope>
    <source>
        <strain evidence="2">TX3</strain>
    </source>
</reference>
<accession>A0AAN6GAX9</accession>
<comment type="caution">
    <text evidence="2">The sequence shown here is derived from an EMBL/GenBank/DDBJ whole genome shotgun (WGS) entry which is preliminary data.</text>
</comment>
<dbReference type="AlphaFoldDB" id="A0AAN6GAX9"/>
<sequence>MFYLNTNARRALTLVFVALIALSAVTFASPVDVEDRSIPLNGTGYPTDPCTAAKQCKSGRCLANLDARDEDGLAGRRSHGPSPKRCDYYENGQSGCRSSVDCLSGLCRSGTCQAGADGDRCIINEQCQGLCGNNGLCFSAGPRSQSAQEPCKLDSQCTTASCHGSILFNRPSILHPGQMTTVLDTACDFSRAGGPCGSQGDCFEGACRSSRNGTPSKTCQLISQGKACKLDTQCASGACDAKSKTCGLKSASIACGKDFECYSKSCDSGYCAPQPILGPCRTQRDCDDGSEYSSCSKGVCLSNNGWPCDTSKQCVSGHCVAFPTYGDNSKNFCAAAGAA</sequence>
<proteinExistence type="predicted"/>
<dbReference type="Proteomes" id="UP001176521">
    <property type="component" value="Unassembled WGS sequence"/>
</dbReference>
<evidence type="ECO:0000256" key="1">
    <source>
        <dbReference type="SAM" id="SignalP"/>
    </source>
</evidence>
<feature type="chain" id="PRO_5043019795" description="Dickkopf N-terminal cysteine-rich domain-containing protein" evidence="1">
    <location>
        <begin position="29"/>
        <end position="339"/>
    </location>
</feature>
<dbReference type="EMBL" id="JAPDMQ010000271">
    <property type="protein sequence ID" value="KAK0528538.1"/>
    <property type="molecule type" value="Genomic_DNA"/>
</dbReference>